<evidence type="ECO:0000313" key="1">
    <source>
        <dbReference type="EMBL" id="HAS8538321.1"/>
    </source>
</evidence>
<dbReference type="Proteomes" id="UP000863257">
    <property type="component" value="Unassembled WGS sequence"/>
</dbReference>
<dbReference type="EMBL" id="DACRBY010000001">
    <property type="protein sequence ID" value="HAS8538321.1"/>
    <property type="molecule type" value="Genomic_DNA"/>
</dbReference>
<accession>A0A8H9MY53</accession>
<organism evidence="1">
    <name type="scientific">Vibrio vulnificus</name>
    <dbReference type="NCBI Taxonomy" id="672"/>
    <lineage>
        <taxon>Bacteria</taxon>
        <taxon>Pseudomonadati</taxon>
        <taxon>Pseudomonadota</taxon>
        <taxon>Gammaproteobacteria</taxon>
        <taxon>Vibrionales</taxon>
        <taxon>Vibrionaceae</taxon>
        <taxon>Vibrio</taxon>
    </lineage>
</organism>
<dbReference type="AlphaFoldDB" id="A0A8H9MY53"/>
<comment type="caution">
    <text evidence="1">The sequence shown here is derived from an EMBL/GenBank/DDBJ whole genome shotgun (WGS) entry which is preliminary data.</text>
</comment>
<reference evidence="1" key="2">
    <citation type="submission" date="2019-01" db="EMBL/GenBank/DDBJ databases">
        <authorList>
            <consortium name="NCBI Pathogen Detection Project"/>
        </authorList>
    </citation>
    <scope>NUCLEOTIDE SEQUENCE</scope>
    <source>
        <strain evidence="1">BCW_3452</strain>
    </source>
</reference>
<sequence>MLISNSEVSGKLHLSGLTYTLMLDETGLHLFIYIDNVLSAQVDLAHAGYYIESASDSATRISIVCKDRDTEFRFEVEDEYAFSTAKLLKKNLPKVLSSELPSTKSMNAEFPVKVGTPLDNVYLRISNEINSHMLVELAGFALIAHLDMFGVNLTPNIPETHTLSFTGNACSQNGASTYAGFTVAGRCHQSLVNHLINHRFVHFMKKNKIPKPAC</sequence>
<gene>
    <name evidence="1" type="ORF">I7730_00715</name>
</gene>
<protein>
    <submittedName>
        <fullName evidence="1">Uncharacterized protein</fullName>
    </submittedName>
</protein>
<proteinExistence type="predicted"/>
<name>A0A8H9MY53_VIBVL</name>
<reference evidence="1" key="1">
    <citation type="journal article" date="2018" name="Genome Biol.">
        <title>SKESA: strategic k-mer extension for scrupulous assemblies.</title>
        <authorList>
            <person name="Souvorov A."/>
            <person name="Agarwala R."/>
            <person name="Lipman D.J."/>
        </authorList>
    </citation>
    <scope>NUCLEOTIDE SEQUENCE</scope>
    <source>
        <strain evidence="1">BCW_3452</strain>
    </source>
</reference>